<sequence>MPIQLLSHQTLLLRTGKKHCCERSILRPEARLSGPKPPGLLLI</sequence>
<organism evidence="1 2">
    <name type="scientific">Gossypium darwinii</name>
    <name type="common">Darwin's cotton</name>
    <name type="synonym">Gossypium barbadense var. darwinii</name>
    <dbReference type="NCBI Taxonomy" id="34276"/>
    <lineage>
        <taxon>Eukaryota</taxon>
        <taxon>Viridiplantae</taxon>
        <taxon>Streptophyta</taxon>
        <taxon>Embryophyta</taxon>
        <taxon>Tracheophyta</taxon>
        <taxon>Spermatophyta</taxon>
        <taxon>Magnoliopsida</taxon>
        <taxon>eudicotyledons</taxon>
        <taxon>Gunneridae</taxon>
        <taxon>Pentapetalae</taxon>
        <taxon>rosids</taxon>
        <taxon>malvids</taxon>
        <taxon>Malvales</taxon>
        <taxon>Malvaceae</taxon>
        <taxon>Malvoideae</taxon>
        <taxon>Gossypium</taxon>
    </lineage>
</organism>
<protein>
    <submittedName>
        <fullName evidence="1">Uncharacterized protein</fullName>
    </submittedName>
</protein>
<accession>A0A5D2E686</accession>
<keyword evidence="2" id="KW-1185">Reference proteome</keyword>
<evidence type="ECO:0000313" key="2">
    <source>
        <dbReference type="Proteomes" id="UP000323506"/>
    </source>
</evidence>
<reference evidence="1 2" key="1">
    <citation type="submission" date="2019-06" db="EMBL/GenBank/DDBJ databases">
        <title>WGS assembly of Gossypium darwinii.</title>
        <authorList>
            <person name="Chen Z.J."/>
            <person name="Sreedasyam A."/>
            <person name="Ando A."/>
            <person name="Song Q."/>
            <person name="De L."/>
            <person name="Hulse-Kemp A."/>
            <person name="Ding M."/>
            <person name="Ye W."/>
            <person name="Kirkbride R."/>
            <person name="Jenkins J."/>
            <person name="Plott C."/>
            <person name="Lovell J."/>
            <person name="Lin Y.-M."/>
            <person name="Vaughn R."/>
            <person name="Liu B."/>
            <person name="Li W."/>
            <person name="Simpson S."/>
            <person name="Scheffler B."/>
            <person name="Saski C."/>
            <person name="Grover C."/>
            <person name="Hu G."/>
            <person name="Conover J."/>
            <person name="Carlson J."/>
            <person name="Shu S."/>
            <person name="Boston L."/>
            <person name="Williams M."/>
            <person name="Peterson D."/>
            <person name="Mcgee K."/>
            <person name="Jones D."/>
            <person name="Wendel J."/>
            <person name="Stelly D."/>
            <person name="Grimwood J."/>
            <person name="Schmutz J."/>
        </authorList>
    </citation>
    <scope>NUCLEOTIDE SEQUENCE [LARGE SCALE GENOMIC DNA]</scope>
    <source>
        <strain evidence="1">1808015.09</strain>
    </source>
</reference>
<proteinExistence type="predicted"/>
<dbReference type="AlphaFoldDB" id="A0A5D2E686"/>
<dbReference type="Proteomes" id="UP000323506">
    <property type="component" value="Chromosome A12"/>
</dbReference>
<evidence type="ECO:0000313" key="1">
    <source>
        <dbReference type="EMBL" id="TYG88855.1"/>
    </source>
</evidence>
<name>A0A5D2E686_GOSDA</name>
<gene>
    <name evidence="1" type="ORF">ES288_A12G054300v1</name>
</gene>
<dbReference type="EMBL" id="CM017699">
    <property type="protein sequence ID" value="TYG88855.1"/>
    <property type="molecule type" value="Genomic_DNA"/>
</dbReference>